<proteinExistence type="predicted"/>
<dbReference type="EC" id="2.7.13.3" evidence="3"/>
<evidence type="ECO:0000256" key="9">
    <source>
        <dbReference type="ARBA" id="ARBA00023136"/>
    </source>
</evidence>
<organism evidence="11">
    <name type="scientific">mine drainage metagenome</name>
    <dbReference type="NCBI Taxonomy" id="410659"/>
    <lineage>
        <taxon>unclassified sequences</taxon>
        <taxon>metagenomes</taxon>
        <taxon>ecological metagenomes</taxon>
    </lineage>
</organism>
<dbReference type="InterPro" id="IPR050428">
    <property type="entry name" value="TCS_sensor_his_kinase"/>
</dbReference>
<dbReference type="EMBL" id="AUZX01005818">
    <property type="protein sequence ID" value="EQD66488.1"/>
    <property type="molecule type" value="Genomic_DNA"/>
</dbReference>
<dbReference type="InterPro" id="IPR004358">
    <property type="entry name" value="Sig_transdc_His_kin-like_C"/>
</dbReference>
<evidence type="ECO:0000259" key="10">
    <source>
        <dbReference type="PROSITE" id="PS50109"/>
    </source>
</evidence>
<evidence type="ECO:0000256" key="4">
    <source>
        <dbReference type="ARBA" id="ARBA00022553"/>
    </source>
</evidence>
<dbReference type="PROSITE" id="PS50109">
    <property type="entry name" value="HIS_KIN"/>
    <property type="match status" value="1"/>
</dbReference>
<dbReference type="GO" id="GO:0004673">
    <property type="term" value="F:protein histidine kinase activity"/>
    <property type="evidence" value="ECO:0007669"/>
    <property type="project" value="UniProtKB-EC"/>
</dbReference>
<reference evidence="11" key="1">
    <citation type="submission" date="2013-08" db="EMBL/GenBank/DDBJ databases">
        <authorList>
            <person name="Mendez C."/>
            <person name="Richter M."/>
            <person name="Ferrer M."/>
            <person name="Sanchez J."/>
        </authorList>
    </citation>
    <scope>NUCLEOTIDE SEQUENCE</scope>
</reference>
<sequence length="80" mass="8616">MAQSVIASVADNGPGIPIADRDDVLQPFRRLDRSRHTPGNGLGLALVRAVAELHDAELTLTDNTPGLCVNLHFALFERKA</sequence>
<keyword evidence="9" id="KW-0472">Membrane</keyword>
<dbReference type="GO" id="GO:0005524">
    <property type="term" value="F:ATP binding"/>
    <property type="evidence" value="ECO:0007669"/>
    <property type="project" value="UniProtKB-KW"/>
</dbReference>
<dbReference type="CDD" id="cd00075">
    <property type="entry name" value="HATPase"/>
    <property type="match status" value="1"/>
</dbReference>
<comment type="caution">
    <text evidence="11">The sequence shown here is derived from an EMBL/GenBank/DDBJ whole genome shotgun (WGS) entry which is preliminary data.</text>
</comment>
<protein>
    <recommendedName>
        <fullName evidence="3">histidine kinase</fullName>
        <ecNumber evidence="3">2.7.13.3</ecNumber>
    </recommendedName>
</protein>
<evidence type="ECO:0000256" key="2">
    <source>
        <dbReference type="ARBA" id="ARBA00004370"/>
    </source>
</evidence>
<dbReference type="PRINTS" id="PR00344">
    <property type="entry name" value="BCTRLSENSOR"/>
</dbReference>
<comment type="catalytic activity">
    <reaction evidence="1">
        <text>ATP + protein L-histidine = ADP + protein N-phospho-L-histidine.</text>
        <dbReference type="EC" id="2.7.13.3"/>
    </reaction>
</comment>
<dbReference type="GO" id="GO:0000160">
    <property type="term" value="P:phosphorelay signal transduction system"/>
    <property type="evidence" value="ECO:0007669"/>
    <property type="project" value="TreeGrafter"/>
</dbReference>
<dbReference type="SUPFAM" id="SSF55874">
    <property type="entry name" value="ATPase domain of HSP90 chaperone/DNA topoisomerase II/histidine kinase"/>
    <property type="match status" value="1"/>
</dbReference>
<evidence type="ECO:0000256" key="8">
    <source>
        <dbReference type="ARBA" id="ARBA00022989"/>
    </source>
</evidence>
<keyword evidence="5" id="KW-0808">Transferase</keyword>
<dbReference type="Gene3D" id="3.30.565.10">
    <property type="entry name" value="Histidine kinase-like ATPase, C-terminal domain"/>
    <property type="match status" value="1"/>
</dbReference>
<dbReference type="InterPro" id="IPR005467">
    <property type="entry name" value="His_kinase_dom"/>
</dbReference>
<keyword evidence="11" id="KW-0067">ATP-binding</keyword>
<dbReference type="InterPro" id="IPR036890">
    <property type="entry name" value="HATPase_C_sf"/>
</dbReference>
<evidence type="ECO:0000256" key="1">
    <source>
        <dbReference type="ARBA" id="ARBA00000085"/>
    </source>
</evidence>
<evidence type="ECO:0000256" key="5">
    <source>
        <dbReference type="ARBA" id="ARBA00022679"/>
    </source>
</evidence>
<dbReference type="PANTHER" id="PTHR45436">
    <property type="entry name" value="SENSOR HISTIDINE KINASE YKOH"/>
    <property type="match status" value="1"/>
</dbReference>
<evidence type="ECO:0000256" key="7">
    <source>
        <dbReference type="ARBA" id="ARBA00022777"/>
    </source>
</evidence>
<reference evidence="11" key="2">
    <citation type="journal article" date="2014" name="ISME J.">
        <title>Microbial stratification in low pH oxic and suboxic macroscopic growths along an acid mine drainage.</title>
        <authorList>
            <person name="Mendez-Garcia C."/>
            <person name="Mesa V."/>
            <person name="Sprenger R.R."/>
            <person name="Richter M."/>
            <person name="Diez M.S."/>
            <person name="Solano J."/>
            <person name="Bargiela R."/>
            <person name="Golyshina O.V."/>
            <person name="Manteca A."/>
            <person name="Ramos J.L."/>
            <person name="Gallego J.R."/>
            <person name="Llorente I."/>
            <person name="Martins Dos Santos V.A."/>
            <person name="Jensen O.N."/>
            <person name="Pelaez A.I."/>
            <person name="Sanchez J."/>
            <person name="Ferrer M."/>
        </authorList>
    </citation>
    <scope>NUCLEOTIDE SEQUENCE</scope>
</reference>
<name>T1BDC0_9ZZZZ</name>
<keyword evidence="8" id="KW-1133">Transmembrane helix</keyword>
<dbReference type="AlphaFoldDB" id="T1BDC0"/>
<accession>T1BDC0</accession>
<evidence type="ECO:0000256" key="6">
    <source>
        <dbReference type="ARBA" id="ARBA00022692"/>
    </source>
</evidence>
<feature type="domain" description="Histidine kinase" evidence="10">
    <location>
        <begin position="1"/>
        <end position="77"/>
    </location>
</feature>
<comment type="subcellular location">
    <subcellularLocation>
        <location evidence="2">Membrane</location>
    </subcellularLocation>
</comment>
<dbReference type="Pfam" id="PF02518">
    <property type="entry name" value="HATPase_c"/>
    <property type="match status" value="1"/>
</dbReference>
<keyword evidence="11" id="KW-0547">Nucleotide-binding</keyword>
<keyword evidence="6" id="KW-0812">Transmembrane</keyword>
<evidence type="ECO:0000256" key="3">
    <source>
        <dbReference type="ARBA" id="ARBA00012438"/>
    </source>
</evidence>
<dbReference type="PANTHER" id="PTHR45436:SF8">
    <property type="entry name" value="HISTIDINE KINASE"/>
    <property type="match status" value="1"/>
</dbReference>
<gene>
    <name evidence="11" type="ORF">B1A_08131</name>
</gene>
<dbReference type="InterPro" id="IPR003594">
    <property type="entry name" value="HATPase_dom"/>
</dbReference>
<keyword evidence="4" id="KW-0597">Phosphoprotein</keyword>
<evidence type="ECO:0000313" key="11">
    <source>
        <dbReference type="EMBL" id="EQD66488.1"/>
    </source>
</evidence>
<keyword evidence="7" id="KW-0418">Kinase</keyword>
<dbReference type="GO" id="GO:0005886">
    <property type="term" value="C:plasma membrane"/>
    <property type="evidence" value="ECO:0007669"/>
    <property type="project" value="TreeGrafter"/>
</dbReference>